<dbReference type="PROSITE" id="PS00198">
    <property type="entry name" value="4FE4S_FER_1"/>
    <property type="match status" value="1"/>
</dbReference>
<dbReference type="EMBL" id="CP065647">
    <property type="protein sequence ID" value="QPR73972.1"/>
    <property type="molecule type" value="Genomic_DNA"/>
</dbReference>
<keyword evidence="2 8" id="KW-0004">4Fe-4S</keyword>
<feature type="domain" description="Lactate utilization protein B C-terminal" evidence="11">
    <location>
        <begin position="386"/>
        <end position="470"/>
    </location>
</feature>
<dbReference type="InterPro" id="IPR009051">
    <property type="entry name" value="Helical_ferredxn"/>
</dbReference>
<dbReference type="Pfam" id="PF02589">
    <property type="entry name" value="LUD_dom"/>
    <property type="match status" value="1"/>
</dbReference>
<proteinExistence type="inferred from homology"/>
<dbReference type="GO" id="GO:0051539">
    <property type="term" value="F:4 iron, 4 sulfur cluster binding"/>
    <property type="evidence" value="ECO:0007669"/>
    <property type="project" value="UniProtKB-KW"/>
</dbReference>
<feature type="binding site" evidence="8">
    <location>
        <position position="373"/>
    </location>
    <ligand>
        <name>[4Fe-4S] cluster</name>
        <dbReference type="ChEBI" id="CHEBI:49883"/>
        <label>1</label>
    </ligand>
</feature>
<dbReference type="PANTHER" id="PTHR47153:SF2">
    <property type="entry name" value="LACTATE UTILIZATION PROTEIN B"/>
    <property type="match status" value="1"/>
</dbReference>
<dbReference type="GO" id="GO:0006089">
    <property type="term" value="P:lactate metabolic process"/>
    <property type="evidence" value="ECO:0007669"/>
    <property type="project" value="UniProtKB-UniRule"/>
</dbReference>
<comment type="similarity">
    <text evidence="8">Belongs to the LutB/YkgF family.</text>
</comment>
<accession>A0A415J861</accession>
<evidence type="ECO:0000256" key="1">
    <source>
        <dbReference type="ARBA" id="ARBA00022448"/>
    </source>
</evidence>
<protein>
    <recommendedName>
        <fullName evidence="8">Lactate utilization protein B</fullName>
    </recommendedName>
</protein>
<dbReference type="Gene3D" id="3.40.50.10420">
    <property type="entry name" value="NagB/RpiA/CoA transferase-like"/>
    <property type="match status" value="1"/>
</dbReference>
<evidence type="ECO:0000259" key="12">
    <source>
        <dbReference type="Pfam" id="PF13183"/>
    </source>
</evidence>
<dbReference type="Gene3D" id="1.10.1060.10">
    <property type="entry name" value="Alpha-helical ferredoxin"/>
    <property type="match status" value="1"/>
</dbReference>
<dbReference type="Pfam" id="PF13183">
    <property type="entry name" value="Fer4_8"/>
    <property type="match status" value="1"/>
</dbReference>
<dbReference type="InterPro" id="IPR024185">
    <property type="entry name" value="FTHF_cligase-like_sf"/>
</dbReference>
<keyword evidence="1 8" id="KW-0813">Transport</keyword>
<feature type="binding site" evidence="8">
    <location>
        <position position="369"/>
    </location>
    <ligand>
        <name>[4Fe-4S] cluster</name>
        <dbReference type="ChEBI" id="CHEBI:49883"/>
        <label>2</label>
    </ligand>
</feature>
<feature type="region of interest" description="Disordered" evidence="9">
    <location>
        <begin position="433"/>
        <end position="477"/>
    </location>
</feature>
<dbReference type="InterPro" id="IPR017896">
    <property type="entry name" value="4Fe4S_Fe-S-bd"/>
</dbReference>
<evidence type="ECO:0000256" key="9">
    <source>
        <dbReference type="SAM" id="MobiDB-lite"/>
    </source>
</evidence>
<dbReference type="Proteomes" id="UP000435910">
    <property type="component" value="Unassembled WGS sequence"/>
</dbReference>
<dbReference type="RefSeq" id="WP_003185481.1">
    <property type="nucleotide sequence ID" value="NZ_BEXU01000021.1"/>
</dbReference>
<dbReference type="PANTHER" id="PTHR47153">
    <property type="entry name" value="LACTATE UTILIZATION PROTEIN B"/>
    <property type="match status" value="1"/>
</dbReference>
<evidence type="ECO:0000256" key="5">
    <source>
        <dbReference type="ARBA" id="ARBA00022982"/>
    </source>
</evidence>
<gene>
    <name evidence="8" type="primary">lutB</name>
    <name evidence="14" type="ORF">CHCC16736_4065</name>
    <name evidence="13" type="ORF">I6G80_06820</name>
</gene>
<evidence type="ECO:0000256" key="6">
    <source>
        <dbReference type="ARBA" id="ARBA00023004"/>
    </source>
</evidence>
<dbReference type="InterPro" id="IPR024569">
    <property type="entry name" value="LutB_C"/>
</dbReference>
<evidence type="ECO:0000256" key="7">
    <source>
        <dbReference type="ARBA" id="ARBA00023014"/>
    </source>
</evidence>
<evidence type="ECO:0000256" key="4">
    <source>
        <dbReference type="ARBA" id="ARBA00022737"/>
    </source>
</evidence>
<evidence type="ECO:0000256" key="8">
    <source>
        <dbReference type="HAMAP-Rule" id="MF_02103"/>
    </source>
</evidence>
<feature type="binding site" evidence="8">
    <location>
        <position position="366"/>
    </location>
    <ligand>
        <name>[4Fe-4S] cluster</name>
        <dbReference type="ChEBI" id="CHEBI:49883"/>
        <label>2</label>
    </ligand>
</feature>
<dbReference type="InterPro" id="IPR037171">
    <property type="entry name" value="NagB/RpiA_transferase-like"/>
</dbReference>
<dbReference type="GeneID" id="92859747"/>
<dbReference type="Proteomes" id="UP000595038">
    <property type="component" value="Chromosome"/>
</dbReference>
<dbReference type="EMBL" id="NILC01000004">
    <property type="protein sequence ID" value="TWL33253.1"/>
    <property type="molecule type" value="Genomic_DNA"/>
</dbReference>
<keyword evidence="5 8" id="KW-0249">Electron transport</keyword>
<feature type="compositionally biased region" description="Basic and acidic residues" evidence="9">
    <location>
        <begin position="461"/>
        <end position="477"/>
    </location>
</feature>
<evidence type="ECO:0000256" key="2">
    <source>
        <dbReference type="ARBA" id="ARBA00022485"/>
    </source>
</evidence>
<dbReference type="HAMAP" id="MF_02103">
    <property type="entry name" value="LutB"/>
    <property type="match status" value="1"/>
</dbReference>
<evidence type="ECO:0000313" key="14">
    <source>
        <dbReference type="EMBL" id="TWL33253.1"/>
    </source>
</evidence>
<feature type="domain" description="4Fe-4S ferredoxin-type" evidence="12">
    <location>
        <begin position="310"/>
        <end position="377"/>
    </location>
</feature>
<name>A0A415J861_BACLI</name>
<keyword evidence="4 8" id="KW-0677">Repeat</keyword>
<evidence type="ECO:0000256" key="3">
    <source>
        <dbReference type="ARBA" id="ARBA00022723"/>
    </source>
</evidence>
<keyword evidence="6 8" id="KW-0408">Iron</keyword>
<dbReference type="Pfam" id="PF11870">
    <property type="entry name" value="LutB_C"/>
    <property type="match status" value="1"/>
</dbReference>
<organism evidence="14 15">
    <name type="scientific">Bacillus licheniformis</name>
    <dbReference type="NCBI Taxonomy" id="1402"/>
    <lineage>
        <taxon>Bacteria</taxon>
        <taxon>Bacillati</taxon>
        <taxon>Bacillota</taxon>
        <taxon>Bacilli</taxon>
        <taxon>Bacillales</taxon>
        <taxon>Bacillaceae</taxon>
        <taxon>Bacillus</taxon>
    </lineage>
</organism>
<reference evidence="13 16" key="2">
    <citation type="submission" date="2020-12" db="EMBL/GenBank/DDBJ databases">
        <title>FDA dAtabase for Regulatory Grade micrObial Sequences (FDA-ARGOS): Supporting development and validation of Infectious Disease Dx tests.</title>
        <authorList>
            <person name="Nelson B."/>
            <person name="Plummer A."/>
            <person name="Tallon L."/>
            <person name="Sadzewicz L."/>
            <person name="Zhao X."/>
            <person name="Boylan J."/>
            <person name="Ott S."/>
            <person name="Bowen H."/>
            <person name="Vavikolanu K."/>
            <person name="Mehta A."/>
            <person name="Aluvathingal J."/>
            <person name="Nadendla S."/>
            <person name="Myers T."/>
            <person name="Yan Y."/>
            <person name="Sichtig H."/>
        </authorList>
    </citation>
    <scope>NUCLEOTIDE SEQUENCE [LARGE SCALE GENOMIC DNA]</scope>
    <source>
        <strain evidence="13 16">FDAARGOS_923</strain>
    </source>
</reference>
<evidence type="ECO:0000313" key="16">
    <source>
        <dbReference type="Proteomes" id="UP000595038"/>
    </source>
</evidence>
<feature type="binding site" evidence="8">
    <location>
        <position position="323"/>
    </location>
    <ligand>
        <name>[4Fe-4S] cluster</name>
        <dbReference type="ChEBI" id="CHEBI:49883"/>
        <label>2</label>
    </ligand>
</feature>
<evidence type="ECO:0000313" key="15">
    <source>
        <dbReference type="Proteomes" id="UP000435910"/>
    </source>
</evidence>
<evidence type="ECO:0000259" key="11">
    <source>
        <dbReference type="Pfam" id="PF11870"/>
    </source>
</evidence>
<dbReference type="SUPFAM" id="SSF46548">
    <property type="entry name" value="alpha-helical ferredoxin"/>
    <property type="match status" value="1"/>
</dbReference>
<dbReference type="InterPro" id="IPR022825">
    <property type="entry name" value="LutB"/>
</dbReference>
<feature type="binding site" evidence="8">
    <location>
        <position position="316"/>
    </location>
    <ligand>
        <name>[4Fe-4S] cluster</name>
        <dbReference type="ChEBI" id="CHEBI:49883"/>
        <label>1</label>
    </ligand>
</feature>
<dbReference type="OMA" id="HCPVYDK"/>
<dbReference type="NCBIfam" id="TIGR00273">
    <property type="entry name" value="LutB/LldF family L-lactate oxidation iron-sulfur protein"/>
    <property type="match status" value="1"/>
</dbReference>
<feature type="binding site" evidence="8">
    <location>
        <position position="319"/>
    </location>
    <ligand>
        <name>[4Fe-4S] cluster</name>
        <dbReference type="ChEBI" id="CHEBI:49883"/>
        <label>1</label>
    </ligand>
</feature>
<feature type="domain" description="LUD" evidence="10">
    <location>
        <begin position="70"/>
        <end position="295"/>
    </location>
</feature>
<evidence type="ECO:0000259" key="10">
    <source>
        <dbReference type="Pfam" id="PF02589"/>
    </source>
</evidence>
<keyword evidence="7 8" id="KW-0411">Iron-sulfur</keyword>
<dbReference type="AlphaFoldDB" id="A0A415J861"/>
<dbReference type="InterPro" id="IPR017900">
    <property type="entry name" value="4Fe4S_Fe_S_CS"/>
</dbReference>
<dbReference type="GO" id="GO:0046872">
    <property type="term" value="F:metal ion binding"/>
    <property type="evidence" value="ECO:0007669"/>
    <property type="project" value="UniProtKB-KW"/>
</dbReference>
<dbReference type="SUPFAM" id="SSF100950">
    <property type="entry name" value="NagB/RpiA/CoA transferase-like"/>
    <property type="match status" value="1"/>
</dbReference>
<feature type="binding site" evidence="8">
    <location>
        <position position="313"/>
    </location>
    <ligand>
        <name>[4Fe-4S] cluster</name>
        <dbReference type="ChEBI" id="CHEBI:49883"/>
        <label>1</label>
    </ligand>
</feature>
<dbReference type="InterPro" id="IPR004452">
    <property type="entry name" value="LutB/LldF"/>
</dbReference>
<reference evidence="14 15" key="1">
    <citation type="submission" date="2019-06" db="EMBL/GenBank/DDBJ databases">
        <title>Genome sequence analysis of &gt;100 Bacillus licheniformis strains suggests intrinsic resistance to this species.</title>
        <authorList>
            <person name="Wels M."/>
            <person name="Siezen R.J."/>
            <person name="Johansen E."/>
            <person name="Stuer-Lauridsen B."/>
            <person name="Bjerre K."/>
            <person name="Nielsen B.K.K."/>
        </authorList>
    </citation>
    <scope>NUCLEOTIDE SEQUENCE [LARGE SCALE GENOMIC DNA]</scope>
    <source>
        <strain evidence="14 15">BAC-16736</strain>
    </source>
</reference>
<keyword evidence="3 8" id="KW-0479">Metal-binding</keyword>
<sequence length="477" mass="53214">MAMKIGTQKFKERVSDGLDNEFMRGAVSSAQERLRARRLEAAKELGNWEEWRSLAEEIRQHVLENLDYYLEQLAENVAKKGGHVFFAQTAEEATGYIRDVVKKKNGKKIVKSKSMVTEEINMNEALESDGCEVVETDLGEYILQIDDHDPPSHIVAPALHKNKEQIRDVFKERIGYRNTEKPEELVMHARAVLRKKFLEADIGITGCNFAIADTGSVSLVTNEGNGRLVTTIPKTQITVMGMERIVPSFDEFEVLVGMLTRSAVGQRLTSYITALTGPRLPGEADGPEEFHLVIVDNGRSNILGTEFQSVLQCIRCAACINVCPVYRHVGGHSYGSIYSGPIGAVLSPLLGGYDDYKELPYASSLCAACSEACPVKIPLHELLLKHRQRIVEKEGRAPISEKLAMKAFGLGTSAPSLYKMGSKWAPAAMKPFKEDGKITKGPGPLKQWTQIRDFPAPNKSRFRDWFEDRRKEKGEDK</sequence>
<dbReference type="InterPro" id="IPR003741">
    <property type="entry name" value="LUD_dom"/>
</dbReference>
<comment type="function">
    <text evidence="8">Is involved in L-lactate degradation and allows cells to grow with lactate as the sole carbon source. Has probably a role as an electron transporter during oxidation of L-lactate.</text>
</comment>
<evidence type="ECO:0000313" key="13">
    <source>
        <dbReference type="EMBL" id="QPR73972.1"/>
    </source>
</evidence>